<accession>A0A844YYG6</accession>
<evidence type="ECO:0000313" key="2">
    <source>
        <dbReference type="Proteomes" id="UP000466966"/>
    </source>
</evidence>
<dbReference type="PROSITE" id="PS51257">
    <property type="entry name" value="PROKAR_LIPOPROTEIN"/>
    <property type="match status" value="1"/>
</dbReference>
<proteinExistence type="predicted"/>
<reference evidence="1 2" key="1">
    <citation type="submission" date="2019-12" db="EMBL/GenBank/DDBJ databases">
        <title>Genomic-based taxomic classification of the family Erythrobacteraceae.</title>
        <authorList>
            <person name="Xu L."/>
        </authorList>
    </citation>
    <scope>NUCLEOTIDE SEQUENCE [LARGE SCALE GENOMIC DNA]</scope>
    <source>
        <strain evidence="1 2">M0322</strain>
    </source>
</reference>
<organism evidence="1 2">
    <name type="scientific">Alteraurantiacibacter buctensis</name>
    <dbReference type="NCBI Taxonomy" id="1503981"/>
    <lineage>
        <taxon>Bacteria</taxon>
        <taxon>Pseudomonadati</taxon>
        <taxon>Pseudomonadota</taxon>
        <taxon>Alphaproteobacteria</taxon>
        <taxon>Sphingomonadales</taxon>
        <taxon>Erythrobacteraceae</taxon>
        <taxon>Alteraurantiacibacter</taxon>
    </lineage>
</organism>
<dbReference type="AlphaFoldDB" id="A0A844YYG6"/>
<dbReference type="InterPro" id="IPR002816">
    <property type="entry name" value="TraB/PrgY/GumN_fam"/>
</dbReference>
<dbReference type="InterPro" id="IPR047111">
    <property type="entry name" value="YbaP-like"/>
</dbReference>
<dbReference type="OrthoDB" id="9806326at2"/>
<dbReference type="CDD" id="cd14789">
    <property type="entry name" value="Tiki"/>
    <property type="match status" value="1"/>
</dbReference>
<dbReference type="PANTHER" id="PTHR40590">
    <property type="entry name" value="CYTOPLASMIC PROTEIN-RELATED"/>
    <property type="match status" value="1"/>
</dbReference>
<name>A0A844YYG6_9SPHN</name>
<keyword evidence="2" id="KW-1185">Reference proteome</keyword>
<evidence type="ECO:0000313" key="1">
    <source>
        <dbReference type="EMBL" id="MXO72222.1"/>
    </source>
</evidence>
<dbReference type="Pfam" id="PF01963">
    <property type="entry name" value="TraB_PrgY_gumN"/>
    <property type="match status" value="1"/>
</dbReference>
<protein>
    <submittedName>
        <fullName evidence="1">TraB/GumN family protein</fullName>
    </submittedName>
</protein>
<dbReference type="PANTHER" id="PTHR40590:SF1">
    <property type="entry name" value="CYTOPLASMIC PROTEIN"/>
    <property type="match status" value="1"/>
</dbReference>
<sequence>MIARFLLSLSLALGLAACQQEPARDWPDPRPALWHVSSDNGAEGWLFGTVHALPEGADWETPLLEAELARAGLLLVEIAGLNDTTGASEAFEDLAHSPRLPPLLSRVNEARRAEVATLLAASGQSEDAFADVETWAAALMLSGSGRVGDPALGVDRALLRRGPRAEGLEDHRSQLAIFDTLPAGEQADLLVAVARETAADDGEQALEDWLRGDIAALERRADAGMMGDAELRDALMDGRNRAWSGRIAAAIDGGRKPFVAVGAAHMLGPQGLPALLAARGFRVERIQ</sequence>
<gene>
    <name evidence="1" type="ORF">GRI99_11350</name>
</gene>
<comment type="caution">
    <text evidence="1">The sequence shown here is derived from an EMBL/GenBank/DDBJ whole genome shotgun (WGS) entry which is preliminary data.</text>
</comment>
<dbReference type="Proteomes" id="UP000466966">
    <property type="component" value="Unassembled WGS sequence"/>
</dbReference>
<dbReference type="EMBL" id="WTYV01000004">
    <property type="protein sequence ID" value="MXO72222.1"/>
    <property type="molecule type" value="Genomic_DNA"/>
</dbReference>
<dbReference type="RefSeq" id="WP_160772146.1">
    <property type="nucleotide sequence ID" value="NZ_WTYV01000004.1"/>
</dbReference>